<dbReference type="RefSeq" id="WP_331786751.1">
    <property type="nucleotide sequence ID" value="NZ_JAVFKM010000005.1"/>
</dbReference>
<gene>
    <name evidence="1" type="ORF">RB636_13750</name>
</gene>
<accession>A0ABU7WSI7</accession>
<dbReference type="Proteomes" id="UP001348265">
    <property type="component" value="Unassembled WGS sequence"/>
</dbReference>
<evidence type="ECO:0000313" key="2">
    <source>
        <dbReference type="Proteomes" id="UP001348265"/>
    </source>
</evidence>
<dbReference type="EMBL" id="JAVFKM010000005">
    <property type="protein sequence ID" value="MEF3114246.1"/>
    <property type="molecule type" value="Genomic_DNA"/>
</dbReference>
<name>A0ABU7WSI7_9ACTN</name>
<reference evidence="1 2" key="1">
    <citation type="submission" date="2023-08" db="EMBL/GenBank/DDBJ databases">
        <authorList>
            <person name="Sharma P."/>
            <person name="Verma V."/>
            <person name="Mohan M.K."/>
            <person name="Dubey A.K."/>
        </authorList>
    </citation>
    <scope>NUCLEOTIDE SEQUENCE [LARGE SCALE GENOMIC DNA]</scope>
    <source>
        <strain evidence="1 2">ADP4</strain>
    </source>
</reference>
<protein>
    <submittedName>
        <fullName evidence="1">Uncharacterized protein</fullName>
    </submittedName>
</protein>
<comment type="caution">
    <text evidence="1">The sequence shown here is derived from an EMBL/GenBank/DDBJ whole genome shotgun (WGS) entry which is preliminary data.</text>
</comment>
<keyword evidence="2" id="KW-1185">Reference proteome</keyword>
<organism evidence="1 2">
    <name type="scientific">Streptomyces chrestomyceticus</name>
    <dbReference type="NCBI Taxonomy" id="68185"/>
    <lineage>
        <taxon>Bacteria</taxon>
        <taxon>Bacillati</taxon>
        <taxon>Actinomycetota</taxon>
        <taxon>Actinomycetes</taxon>
        <taxon>Kitasatosporales</taxon>
        <taxon>Streptomycetaceae</taxon>
        <taxon>Streptomyces</taxon>
    </lineage>
</organism>
<sequence>MIAQHRPATSTPAWPVQRRDAQVCDKSCVPCLKAALSRLHGLADIPHAGQLRYDLAYIALHAAKL</sequence>
<evidence type="ECO:0000313" key="1">
    <source>
        <dbReference type="EMBL" id="MEF3114246.1"/>
    </source>
</evidence>
<proteinExistence type="predicted"/>